<dbReference type="GeneID" id="9056924"/>
<name>C5KWB7_PERM5</name>
<feature type="region of interest" description="Disordered" evidence="1">
    <location>
        <begin position="1"/>
        <end position="70"/>
    </location>
</feature>
<dbReference type="InterPro" id="IPR011990">
    <property type="entry name" value="TPR-like_helical_dom_sf"/>
</dbReference>
<evidence type="ECO:0000313" key="3">
    <source>
        <dbReference type="Proteomes" id="UP000007800"/>
    </source>
</evidence>
<gene>
    <name evidence="2" type="ORF">Pmar_PMAR014529</name>
</gene>
<dbReference type="Pfam" id="PF13176">
    <property type="entry name" value="TPR_7"/>
    <property type="match status" value="1"/>
</dbReference>
<keyword evidence="3" id="KW-1185">Reference proteome</keyword>
<feature type="compositionally biased region" description="Low complexity" evidence="1">
    <location>
        <begin position="45"/>
        <end position="70"/>
    </location>
</feature>
<dbReference type="OrthoDB" id="286233at2759"/>
<feature type="compositionally biased region" description="Basic and acidic residues" evidence="1">
    <location>
        <begin position="292"/>
        <end position="314"/>
    </location>
</feature>
<proteinExistence type="predicted"/>
<accession>C5KWB7</accession>
<dbReference type="InParanoid" id="C5KWB7"/>
<dbReference type="SUPFAM" id="SSF48452">
    <property type="entry name" value="TPR-like"/>
    <property type="match status" value="1"/>
</dbReference>
<reference evidence="2 3" key="1">
    <citation type="submission" date="2008-07" db="EMBL/GenBank/DDBJ databases">
        <authorList>
            <person name="El-Sayed N."/>
            <person name="Caler E."/>
            <person name="Inman J."/>
            <person name="Amedeo P."/>
            <person name="Hass B."/>
            <person name="Wortman J."/>
        </authorList>
    </citation>
    <scope>NUCLEOTIDE SEQUENCE [LARGE SCALE GENOMIC DNA]</scope>
    <source>
        <strain evidence="3">ATCC 50983 / TXsc</strain>
    </source>
</reference>
<dbReference type="AlphaFoldDB" id="C5KWB7"/>
<feature type="compositionally biased region" description="Basic and acidic residues" evidence="1">
    <location>
        <begin position="29"/>
        <end position="41"/>
    </location>
</feature>
<evidence type="ECO:0000256" key="1">
    <source>
        <dbReference type="SAM" id="MobiDB-lite"/>
    </source>
</evidence>
<dbReference type="RefSeq" id="XP_002779433.1">
    <property type="nucleotide sequence ID" value="XM_002779387.1"/>
</dbReference>
<evidence type="ECO:0000313" key="2">
    <source>
        <dbReference type="EMBL" id="EER11228.1"/>
    </source>
</evidence>
<dbReference type="EMBL" id="GG676994">
    <property type="protein sequence ID" value="EER11228.1"/>
    <property type="molecule type" value="Genomic_DNA"/>
</dbReference>
<dbReference type="Gene3D" id="1.25.40.10">
    <property type="entry name" value="Tetratricopeptide repeat domain"/>
    <property type="match status" value="1"/>
</dbReference>
<protein>
    <submittedName>
        <fullName evidence="2">Uncharacterized protein</fullName>
    </submittedName>
</protein>
<feature type="region of interest" description="Disordered" evidence="1">
    <location>
        <begin position="284"/>
        <end position="314"/>
    </location>
</feature>
<dbReference type="Proteomes" id="UP000007800">
    <property type="component" value="Unassembled WGS sequence"/>
</dbReference>
<dbReference type="InterPro" id="IPR019734">
    <property type="entry name" value="TPR_rpt"/>
</dbReference>
<organism evidence="3">
    <name type="scientific">Perkinsus marinus (strain ATCC 50983 / TXsc)</name>
    <dbReference type="NCBI Taxonomy" id="423536"/>
    <lineage>
        <taxon>Eukaryota</taxon>
        <taxon>Sar</taxon>
        <taxon>Alveolata</taxon>
        <taxon>Perkinsozoa</taxon>
        <taxon>Perkinsea</taxon>
        <taxon>Perkinsida</taxon>
        <taxon>Perkinsidae</taxon>
        <taxon>Perkinsus</taxon>
    </lineage>
</organism>
<sequence length="314" mass="35789">MQMEEYRSSFKSLRPGDGFDFNLSRAKTAPREDRVTVDRSRQKTRPSTSIRSRSPAARSPSSRPVRSVGRSSYMRRKRFLAPNISNPLLNPQRLHLPHHLRTPQRVTDGSAPLPFARVADLRCLRSTCRRAGRLREEGRCIYSIGVLYDNAGRWREAIAYYAQFLGVCERCRDVQGEALAYHCLGIDHHLVSNAEFDRNLKESSKEWLAKALKFYQKHLELTGSTEGRFVACLNMYVAYSTIGDEEKRLAYQERAKEYAMQLRRLNGSADHAVTSLVNLGLSEWANSPDETTGERTSEAKEMRVRAATSDSEKP</sequence>